<dbReference type="FunFam" id="1.20.1420.30:FF:000004">
    <property type="entry name" value="Sodium/potassium/calcium exchanger 2 isoform 1"/>
    <property type="match status" value="1"/>
</dbReference>
<feature type="transmembrane region" description="Helical" evidence="18">
    <location>
        <begin position="141"/>
        <end position="159"/>
    </location>
</feature>
<keyword evidence="8" id="KW-0732">Signal</keyword>
<proteinExistence type="inferred from homology"/>
<keyword evidence="10" id="KW-0769">Symport</keyword>
<feature type="transmembrane region" description="Helical" evidence="18">
    <location>
        <begin position="106"/>
        <end position="129"/>
    </location>
</feature>
<keyword evidence="16" id="KW-0739">Sodium transport</keyword>
<evidence type="ECO:0000313" key="20">
    <source>
        <dbReference type="Proteomes" id="UP000887560"/>
    </source>
</evidence>
<feature type="transmembrane region" description="Helical" evidence="18">
    <location>
        <begin position="586"/>
        <end position="610"/>
    </location>
</feature>
<dbReference type="FunFam" id="1.20.1420.30:FF:000009">
    <property type="entry name" value="sodium/potassium/calcium exchanger 5 isoform X2"/>
    <property type="match status" value="1"/>
</dbReference>
<dbReference type="GO" id="GO:0005886">
    <property type="term" value="C:plasma membrane"/>
    <property type="evidence" value="ECO:0007669"/>
    <property type="project" value="TreeGrafter"/>
</dbReference>
<dbReference type="WBParaSite" id="scf7180000417610.g1492">
    <property type="protein sequence ID" value="scf7180000417610.g1492"/>
    <property type="gene ID" value="scf7180000417610.g1492"/>
</dbReference>
<feature type="transmembrane region" description="Helical" evidence="18">
    <location>
        <begin position="165"/>
        <end position="182"/>
    </location>
</feature>
<reference evidence="21" key="1">
    <citation type="submission" date="2022-11" db="UniProtKB">
        <authorList>
            <consortium name="WormBaseParasite"/>
        </authorList>
    </citation>
    <scope>IDENTIFICATION</scope>
</reference>
<evidence type="ECO:0000256" key="8">
    <source>
        <dbReference type="ARBA" id="ARBA00022729"/>
    </source>
</evidence>
<keyword evidence="12 18" id="KW-1133">Transmembrane helix</keyword>
<evidence type="ECO:0000256" key="3">
    <source>
        <dbReference type="ARBA" id="ARBA00022448"/>
    </source>
</evidence>
<evidence type="ECO:0000256" key="9">
    <source>
        <dbReference type="ARBA" id="ARBA00022837"/>
    </source>
</evidence>
<sequence>MFLLLEKDGKSSSSQLVGDQGQFPEDLFTMDQLRRGAVFLHLFGLVYMFIALAIVCDEFFVPSLAVITQRLDISDDVAGATFMAAGGSAPEFFTSVVGTFLAKNNVGIGTIVGSATFNILCVLAFCTIFSKNCLQLSWWPLFRDVSFYVIALIILVFAFLDEQIIWWEAALLFIIYLAYALFMKYNSVVEIYVKNCFGCLTEMDKELTQIKEIDCVERMEVLEEEEDEDNNNSYLEENNKQLESNKSGGGGIVTSKEVNIPVEKTPKFEWWSWRRPLPISHLHRSDTVCAHRTIQHHNNTNNQRRRQSSIPNSGGYRRQSIPILHSGAMFRNGIISLMSQTLDPVIENRDQNIVENENKNKLESQRMQGGNNLEQQSILKRPNSDLNRNYPTTNIAIRRSLVDTNGDIIIGSLSNRCSPRKSVLEEEADRPLDMSWPTLWHKQILYVFLAPILFPLWLTMADVRKPEKQKYFAITFSLSVLWIAFFSYLMVWLANTIGLTLGISTEVLGLTILAAGTSIPDLITSVIVARKGLGDMAVSSSVGSNIFDVCVGLPIPWLIFFLWQLISNFTSSNTNQNYLSVQVSSNGLICSVGMLFLMLIVLVLSVGFCNWRMNKLFGGTMIIAYLIFCALSIALEIVMFILVNMKDNNKKLNNLINVRTSISTLVWSSVAHFGPPQNNINMEIFLKNLTKIFKQKYLKQIIKEKQKTSKIPDFYLKFSETIFNLFLNFANEAKDCCEGLIERIGNMLNNDNNESDSTRDIQNILDKTNIRLINKLNKWESCLESSQEEERDNEITFNNNINLNEGKPNFHLLLFYHFFIFELIKYLTPPLSETKILIENMGESSSSASSIWSQIGRKFTHNLTKKENLLNSTFNNLIVEWLSEGVLAKLETKLILPIIECDKLEIAKLGIRLAFRPLKKITEAKHWWTYILDPSFSIANMDDSGESWLNNKEWEEQLTKSLPKYISKLSNKMIESAESIVSLIIEELSLLEGASTVKSQLFLVFETVENDLRSNKFIQILKNLSEINKREVKILFFYLKYFQKIKENILLNNVEIGEINNSRRRGGGGIESVQSSPIIAQFTTNKEKNYFIKNKLIDWLFILEEYLVLIDSKWSLAELENKINKNNNFLSELFPLLNLGLFYKWQNGQPLATIKLLSLKERRPLLRLINSSSFNRAMLLIYSSISPFLVQINSIKKLELACDVRAVKASIAIQEKMFLECIKNIEKGEVFREILYNNSDGIEQIMILKIQKEIAQWDDRNQNKGIKQLLNIILNVQIDFELIYKELIKSFVWKRGELQKVLIIFIFSRLFYYTEKNILKQENNILGIFVREKLIGINRDNLIEENDNSEGTSSTRTSTSLSGPPRSSTSNDILQQTPQRENEQRRSLLDNVLNGSLENQKFKKKFLSNLFLSNNIYEKFEELENTKQGESKLFKMFLMNKEEND</sequence>
<feature type="transmembrane region" description="Helical" evidence="18">
    <location>
        <begin position="444"/>
        <end position="460"/>
    </location>
</feature>
<dbReference type="InterPro" id="IPR004837">
    <property type="entry name" value="NaCa_Exmemb"/>
</dbReference>
<dbReference type="Proteomes" id="UP000887560">
    <property type="component" value="Unplaced"/>
</dbReference>
<evidence type="ECO:0000256" key="18">
    <source>
        <dbReference type="SAM" id="Phobius"/>
    </source>
</evidence>
<evidence type="ECO:0000313" key="21">
    <source>
        <dbReference type="WBParaSite" id="scf7180000417610.g1492"/>
    </source>
</evidence>
<feature type="domain" description="Sodium/calcium exchanger membrane region" evidence="19">
    <location>
        <begin position="42"/>
        <end position="183"/>
    </location>
</feature>
<evidence type="ECO:0000256" key="11">
    <source>
        <dbReference type="ARBA" id="ARBA00022958"/>
    </source>
</evidence>
<keyword evidence="7 18" id="KW-0812">Transmembrane</keyword>
<evidence type="ECO:0000256" key="14">
    <source>
        <dbReference type="ARBA" id="ARBA00023065"/>
    </source>
</evidence>
<keyword evidence="6" id="KW-0109">Calcium transport</keyword>
<keyword evidence="14" id="KW-0406">Ion transport</keyword>
<dbReference type="GO" id="GO:0005262">
    <property type="term" value="F:calcium channel activity"/>
    <property type="evidence" value="ECO:0007669"/>
    <property type="project" value="TreeGrafter"/>
</dbReference>
<evidence type="ECO:0000256" key="5">
    <source>
        <dbReference type="ARBA" id="ARBA00022538"/>
    </source>
</evidence>
<feature type="compositionally biased region" description="Low complexity" evidence="17">
    <location>
        <begin position="1349"/>
        <end position="1370"/>
    </location>
</feature>
<evidence type="ECO:0000259" key="19">
    <source>
        <dbReference type="Pfam" id="PF01699"/>
    </source>
</evidence>
<evidence type="ECO:0000256" key="2">
    <source>
        <dbReference type="ARBA" id="ARBA00005364"/>
    </source>
</evidence>
<dbReference type="GO" id="GO:0006874">
    <property type="term" value="P:intracellular calcium ion homeostasis"/>
    <property type="evidence" value="ECO:0007669"/>
    <property type="project" value="TreeGrafter"/>
</dbReference>
<comment type="similarity">
    <text evidence="2">Belongs to the Ca(2+):cation antiporter (CaCA) (TC 2.A.19) family. SLC24A subfamily.</text>
</comment>
<keyword evidence="3" id="KW-0813">Transport</keyword>
<keyword evidence="13" id="KW-0915">Sodium</keyword>
<evidence type="ECO:0000256" key="10">
    <source>
        <dbReference type="ARBA" id="ARBA00022847"/>
    </source>
</evidence>
<dbReference type="NCBIfam" id="TIGR00367">
    <property type="entry name" value="calcium/sodium antiporter"/>
    <property type="match status" value="1"/>
</dbReference>
<evidence type="ECO:0000256" key="13">
    <source>
        <dbReference type="ARBA" id="ARBA00023053"/>
    </source>
</evidence>
<feature type="transmembrane region" description="Helical" evidence="18">
    <location>
        <begin position="37"/>
        <end position="55"/>
    </location>
</feature>
<keyword evidence="5" id="KW-0633">Potassium transport</keyword>
<dbReference type="GO" id="GO:0015293">
    <property type="term" value="F:symporter activity"/>
    <property type="evidence" value="ECO:0007669"/>
    <property type="project" value="UniProtKB-KW"/>
</dbReference>
<feature type="transmembrane region" description="Helical" evidence="18">
    <location>
        <begin position="546"/>
        <end position="566"/>
    </location>
</feature>
<keyword evidence="20" id="KW-1185">Reference proteome</keyword>
<evidence type="ECO:0000256" key="15">
    <source>
        <dbReference type="ARBA" id="ARBA00023136"/>
    </source>
</evidence>
<evidence type="ECO:0000256" key="4">
    <source>
        <dbReference type="ARBA" id="ARBA00022449"/>
    </source>
</evidence>
<dbReference type="InterPro" id="IPR004481">
    <property type="entry name" value="K/Na/Ca-exchanger"/>
</dbReference>
<comment type="subcellular location">
    <subcellularLocation>
        <location evidence="1">Membrane</location>
        <topology evidence="1">Multi-pass membrane protein</topology>
    </subcellularLocation>
</comment>
<evidence type="ECO:0000256" key="6">
    <source>
        <dbReference type="ARBA" id="ARBA00022568"/>
    </source>
</evidence>
<keyword evidence="11" id="KW-0630">Potassium</keyword>
<accession>A0A915NE62</accession>
<feature type="region of interest" description="Disordered" evidence="17">
    <location>
        <begin position="294"/>
        <end position="318"/>
    </location>
</feature>
<evidence type="ECO:0000256" key="12">
    <source>
        <dbReference type="ARBA" id="ARBA00022989"/>
    </source>
</evidence>
<feature type="region of interest" description="Disordered" evidence="17">
    <location>
        <begin position="1345"/>
        <end position="1385"/>
    </location>
</feature>
<evidence type="ECO:0000256" key="16">
    <source>
        <dbReference type="ARBA" id="ARBA00023201"/>
    </source>
</evidence>
<keyword evidence="15 18" id="KW-0472">Membrane</keyword>
<dbReference type="GO" id="GO:0008273">
    <property type="term" value="F:calcium, potassium:sodium antiporter activity"/>
    <property type="evidence" value="ECO:0007669"/>
    <property type="project" value="TreeGrafter"/>
</dbReference>
<name>A0A915NE62_9BILA</name>
<keyword evidence="9" id="KW-0106">Calcium</keyword>
<dbReference type="PANTHER" id="PTHR10846:SF72">
    <property type="entry name" value="SODIUM_POTASSIUM_CALCIUM EXCHANGER NCKX30C"/>
    <property type="match status" value="1"/>
</dbReference>
<feature type="domain" description="Sodium/calcium exchanger membrane region" evidence="19">
    <location>
        <begin position="473"/>
        <end position="633"/>
    </location>
</feature>
<dbReference type="Gene3D" id="1.20.1420.30">
    <property type="entry name" value="NCX, central ion-binding region"/>
    <property type="match status" value="2"/>
</dbReference>
<keyword evidence="4" id="KW-0050">Antiport</keyword>
<organism evidence="20 21">
    <name type="scientific">Meloidogyne floridensis</name>
    <dbReference type="NCBI Taxonomy" id="298350"/>
    <lineage>
        <taxon>Eukaryota</taxon>
        <taxon>Metazoa</taxon>
        <taxon>Ecdysozoa</taxon>
        <taxon>Nematoda</taxon>
        <taxon>Chromadorea</taxon>
        <taxon>Rhabditida</taxon>
        <taxon>Tylenchina</taxon>
        <taxon>Tylenchomorpha</taxon>
        <taxon>Tylenchoidea</taxon>
        <taxon>Meloidogynidae</taxon>
        <taxon>Meloidogyninae</taxon>
        <taxon>Meloidogyne</taxon>
    </lineage>
</organism>
<feature type="transmembrane region" description="Helical" evidence="18">
    <location>
        <begin position="622"/>
        <end position="643"/>
    </location>
</feature>
<dbReference type="Pfam" id="PF01699">
    <property type="entry name" value="Na_Ca_ex"/>
    <property type="match status" value="2"/>
</dbReference>
<evidence type="ECO:0000256" key="7">
    <source>
        <dbReference type="ARBA" id="ARBA00022692"/>
    </source>
</evidence>
<evidence type="ECO:0000256" key="1">
    <source>
        <dbReference type="ARBA" id="ARBA00004141"/>
    </source>
</evidence>
<feature type="transmembrane region" description="Helical" evidence="18">
    <location>
        <begin position="472"/>
        <end position="494"/>
    </location>
</feature>
<protein>
    <submittedName>
        <fullName evidence="21">Sodium/calcium exchanger membrane region domain-containing protein</fullName>
    </submittedName>
</protein>
<evidence type="ECO:0000256" key="17">
    <source>
        <dbReference type="SAM" id="MobiDB-lite"/>
    </source>
</evidence>
<dbReference type="InterPro" id="IPR044880">
    <property type="entry name" value="NCX_ion-bd_dom_sf"/>
</dbReference>
<dbReference type="PANTHER" id="PTHR10846">
    <property type="entry name" value="SODIUM/POTASSIUM/CALCIUM EXCHANGER"/>
    <property type="match status" value="1"/>
</dbReference>